<evidence type="ECO:0000256" key="6">
    <source>
        <dbReference type="ARBA" id="ARBA00023026"/>
    </source>
</evidence>
<dbReference type="InterPro" id="IPR015919">
    <property type="entry name" value="Cadherin-like_sf"/>
</dbReference>
<gene>
    <name evidence="10" type="ORF">CYNAS_LOCUS22585</name>
</gene>
<comment type="caution">
    <text evidence="10">The sequence shown here is derived from an EMBL/GenBank/DDBJ whole genome shotgun (WGS) entry which is preliminary data.</text>
</comment>
<evidence type="ECO:0000313" key="11">
    <source>
        <dbReference type="Proteomes" id="UP001176961"/>
    </source>
</evidence>
<comment type="subcellular location">
    <subcellularLocation>
        <location evidence="1">Cell membrane</location>
        <location evidence="1">Sarcolemma</location>
    </subcellularLocation>
    <subcellularLocation>
        <location evidence="2">Secreted</location>
    </subcellularLocation>
</comment>
<accession>A0AA36HI73</accession>
<dbReference type="GO" id="GO:0005576">
    <property type="term" value="C:extracellular region"/>
    <property type="evidence" value="ECO:0007669"/>
    <property type="project" value="UniProtKB-SubCell"/>
</dbReference>
<dbReference type="InterPro" id="IPR006644">
    <property type="entry name" value="Cadg"/>
</dbReference>
<evidence type="ECO:0000256" key="3">
    <source>
        <dbReference type="ARBA" id="ARBA00022525"/>
    </source>
</evidence>
<evidence type="ECO:0000256" key="2">
    <source>
        <dbReference type="ARBA" id="ARBA00004613"/>
    </source>
</evidence>
<dbReference type="PANTHER" id="PTHR38340">
    <property type="entry name" value="S-LAYER PROTEIN"/>
    <property type="match status" value="1"/>
</dbReference>
<reference evidence="10" key="1">
    <citation type="submission" date="2023-07" db="EMBL/GenBank/DDBJ databases">
        <authorList>
            <consortium name="CYATHOMIX"/>
        </authorList>
    </citation>
    <scope>NUCLEOTIDE SEQUENCE</scope>
    <source>
        <strain evidence="10">N/A</strain>
    </source>
</reference>
<dbReference type="Proteomes" id="UP001176961">
    <property type="component" value="Unassembled WGS sequence"/>
</dbReference>
<evidence type="ECO:0000256" key="1">
    <source>
        <dbReference type="ARBA" id="ARBA00004135"/>
    </source>
</evidence>
<dbReference type="SUPFAM" id="SSF49313">
    <property type="entry name" value="Cadherin-like"/>
    <property type="match status" value="1"/>
</dbReference>
<dbReference type="PANTHER" id="PTHR38340:SF1">
    <property type="entry name" value="S-LAYER PROTEIN"/>
    <property type="match status" value="1"/>
</dbReference>
<dbReference type="InterPro" id="IPR003995">
    <property type="entry name" value="RTX_toxin_determinant-A"/>
</dbReference>
<dbReference type="Pfam" id="PF00353">
    <property type="entry name" value="HemolysinCabind"/>
    <property type="match status" value="28"/>
</dbReference>
<keyword evidence="11" id="KW-1185">Reference proteome</keyword>
<sequence>MARAMLDSGKIEEVYQFIAGFGHRYARLASGVAVGNMFSGLTALEFLEETAKDHGVPVDDAKIQAVRAGMARGLLDMLDQIANAAGDVVREITADEAWTFHNRIFTELNLPVDSWTLNTPFKLLDEQERAAIWDSMLDSNGRLPWDTKAGIELLVEVVKNAEHDPQGAGTWFLRLGANEDVYSAWLARLSTEMLEDGSGWVARPLDPFLFFTGALMLDAQDGEFNKDQIREFLNALPEVLKLSVKQGSGLTAYGSLQGDAIDGTDEADVLFGQDGADVLSGLAGNDVIDGGTGNDTLNGGAGNDALFGGAGNDTLDGGTGSDQLHGGLGFDTYTIGTGLAGDLDTIVDTDGNGTVIINGNGAWANGLIATSATTWESADGQIKVSHSVANGSKLIIRSGTDTGSVMVDGWSQGHLGITLPEFKPGQGGTGGTGLADFLNPFVNSVPSAAVNLSGGNGRDMIWGTAFGSGDTLDGGEGSDIINGRGGADIITGGVGHDFISGLGSGTIAHGGEGNDVLNAQWNFGFDVRTNSRVPITESGIWRDVEAFFSWSAMQRLGRRDDGSLAIGFDYGLSGMFDFSGASVAPGWTFRFRRLDNDTYTLVYSSATEPDGIALGQGRITTEGGSGITYTSGVSLFGEDGNDQLGGSSAADYLDGGDGDDAISGEGGHDVILAGAGNDQVAGGDGNDSIDGGAGNDEMWGEGGNDLIDGGDGDDLIWGDYYPQSGIVGGGNDILRGGAGNDQLSGQAGDDLLSGGIGNDLLVGGTGNDRLVGEDGDDELQGEDGDDTLDGGNGADRLFGQDGNDVLLGGEGADHLEGGDGNDHLDGGAGKDVLIGGEGDDTLMGGEGDDELWGGTGKDTLSGGEGADTLRGEAGDDVLAGGAGNDMLMGGDGRDTLDGGDGDDELQGGAGNDSLNGGNGADRLFGEDGNDSLYGGAGDDVLAGDGGAGSSGAAGNDYLDGGAGNDVLFGQGGHDELNGGAGDDRLYGDEDNGPGGNDTLRGGAGNDLLSGGAGDDILDGGTGNDVLYGGTGNNQYHFEAGFGIDHVYLQEGNPGSDRITFGSSINQADLHYEAYGLDLIIRHINGADTVVVHNYFASTGAGGIAVGGTDVTDRGRLEEQLELPSLVFGTGGDDSMLGTSGDDSLYGADGNDTLMGLEGNDRLFGGGGDDLLIGGFGHDVLDGGAGNDIYHYDFGHGYDRIINLGSAEAGTDIIRIGPGLTRAMINNSLSLDGFLAGSNRSHIIEFDDGTWMSAEDFVETARSWNGTDGDDTYTATDEGNNLRAGAGNDIVHGQGGNDRIFGGEGDDQLFGGDGNDVIYGDGGADVLDGGAGDDMLYANEFGDGSPDILRGVDTVFAESFSYTLTANVENLVGVFNSSTWHWQNPSYPGWIVHIPRSLVGNDLDNIIQFGKPSYMGSHSGRYYVLDGGAGNDTLIGTEANETYVVDSLGDVIIEGDWGSDNRFSIDTVRASLSYSIANLVNIENLELVGSGDWAGWGNAGNNTLNGRTSMGANHLYGGMGDDRYIISANDTVVELAGEGNDTVVIDAIEDGAPQNQWFDVANFANIENLELGNNLVPDGRGAGTINGGAFHANLRGDAGDNVLTGNGFSNEIRGGGGNDTLKGGDREPNTVYKASRDYLYGEEGNDLLIAGQGGADLHGGTGDDVLRGGYGDDDFHYGIGDGRDTVDSWAGAGRDRVVFGAGIDPDHVTFSRSGLDLIVQVGSDPNDQLTVSSYWYEEGDRLVVRGVIDHFLFADGTVRRGDLHQLPYTNKPPVTLIPFVEFEAIGETAFSAKIPSGMFQDEAQDTLTYSLSENAPAWLVIDPLTGELTGTPPNGGADLSLDIIAADSWGQRTTAWLTVNVRNVLRVPTARMYLPAPSAGDRLYGGEGDDIYVVSDPSQQVIELAGGGDDTVRSGSHRYVLGENVERLELLDDRLVGGGGDDTYVVDSAGDVVIEVAGEGIDTVESALDWQLGDHLENLVLTGSGNLSGVGNSLDNELYGNDGNNRLEGGLGADRLYGGLGDDLYIIESAQDRVFEDEGGGLDTIERRFETNLILADNVENLILANGIVSGNGNALDNVINGNAAANKLSGMDGNDTLVGGDGDDQLWGGSGDDVLRGDNGADYLDGGSGADQMSGGAGNDIYIVDNTADTIIELAGGGTDQVQSSASYTLSADLENLFLTGSADINGTGNALGNYLAGNSGSNTLNGGGGNDTLSGGGGNDTLLGGAGNDAYLVDANSGSDVVDNTGGGNDTVFFQNGVTRERLSFSREGDDLLIRIDQAATPAVRVRNHFLGGDWAIDQVQPDGGSSLSAAQINQLVSGGSGGGFDKTITGTSAGEQLVGTAGKDLIEGLGGDDTLFGMAGDDTLRGGDGNDQLAGGNGSAAGSGNDRLEGGAGNDTLRGQDGNNVLVGGSGDDQYIHGGGNDVIDNTGGGVDWLFFQNGITTGQLAFTREGDNLVIVVNGNANQRVTVTNHFLGGDWALDYLQAATGNALNTAAINALVSNGGGDGGGTPGAGNDADYPSKINGTANAEQLVGTSGRDLIKGLAGDDKLFGMGGDDKLEGGDGNDYLSGGNGSFSGSGKDILIGGAGDDQLVGEDGDDMLIGGVGNDTYFYRAGSGADTVDNTGGGTDWLYFDGIDRSRLSYHRDGDDLVVRVDGSAGQQMRVLRHFQGGQYAIAFVQPGDGDYAITADQIASQLTPMTALRTSMTSDAAPAPEGMSLEAELQHLVGAMGAFRAGAATGLVGDVPVQLADVDPSLWAGALHRQEARATLVPG</sequence>
<evidence type="ECO:0000256" key="5">
    <source>
        <dbReference type="ARBA" id="ARBA00022737"/>
    </source>
</evidence>
<dbReference type="Gene3D" id="2.150.10.10">
    <property type="entry name" value="Serralysin-like metalloprotease, C-terminal"/>
    <property type="match status" value="20"/>
</dbReference>
<keyword evidence="7" id="KW-0472">Membrane</keyword>
<proteinExistence type="predicted"/>
<feature type="region of interest" description="Disordered" evidence="8">
    <location>
        <begin position="767"/>
        <end position="931"/>
    </location>
</feature>
<dbReference type="InterPro" id="IPR011049">
    <property type="entry name" value="Serralysin-like_metalloprot_C"/>
</dbReference>
<feature type="compositionally biased region" description="Basic and acidic residues" evidence="8">
    <location>
        <begin position="811"/>
        <end position="825"/>
    </location>
</feature>
<evidence type="ECO:0000259" key="9">
    <source>
        <dbReference type="SMART" id="SM00736"/>
    </source>
</evidence>
<dbReference type="EMBL" id="CATQJL010000335">
    <property type="protein sequence ID" value="CAJ0610602.1"/>
    <property type="molecule type" value="Genomic_DNA"/>
</dbReference>
<evidence type="ECO:0000313" key="10">
    <source>
        <dbReference type="EMBL" id="CAJ0610602.1"/>
    </source>
</evidence>
<dbReference type="SUPFAM" id="SSF51120">
    <property type="entry name" value="beta-Roll"/>
    <property type="match status" value="16"/>
</dbReference>
<evidence type="ECO:0000256" key="8">
    <source>
        <dbReference type="SAM" id="MobiDB-lite"/>
    </source>
</evidence>
<name>A0AA36HI73_CYLNA</name>
<dbReference type="GO" id="GO:0090729">
    <property type="term" value="F:toxin activity"/>
    <property type="evidence" value="ECO:0007669"/>
    <property type="project" value="UniProtKB-KW"/>
</dbReference>
<keyword evidence="4" id="KW-0800">Toxin</keyword>
<evidence type="ECO:0000256" key="7">
    <source>
        <dbReference type="ARBA" id="ARBA00023136"/>
    </source>
</evidence>
<feature type="region of interest" description="Disordered" evidence="8">
    <location>
        <begin position="2363"/>
        <end position="2403"/>
    </location>
</feature>
<protein>
    <recommendedName>
        <fullName evidence="9">Dystroglycan-type cadherin-like domain-containing protein</fullName>
    </recommendedName>
</protein>
<feature type="domain" description="Dystroglycan-type cadherin-like" evidence="9">
    <location>
        <begin position="1779"/>
        <end position="1867"/>
    </location>
</feature>
<dbReference type="GO" id="GO:0005509">
    <property type="term" value="F:calcium ion binding"/>
    <property type="evidence" value="ECO:0007669"/>
    <property type="project" value="InterPro"/>
</dbReference>
<dbReference type="InterPro" id="IPR018511">
    <property type="entry name" value="Hemolysin-typ_Ca-bd_CS"/>
</dbReference>
<feature type="region of interest" description="Disordered" evidence="8">
    <location>
        <begin position="966"/>
        <end position="1005"/>
    </location>
</feature>
<dbReference type="InterPro" id="IPR001343">
    <property type="entry name" value="Hemolysn_Ca-bd"/>
</dbReference>
<dbReference type="Gene3D" id="2.60.40.10">
    <property type="entry name" value="Immunoglobulins"/>
    <property type="match status" value="1"/>
</dbReference>
<dbReference type="Pfam" id="PF05345">
    <property type="entry name" value="He_PIG"/>
    <property type="match status" value="1"/>
</dbReference>
<dbReference type="InterPro" id="IPR013783">
    <property type="entry name" value="Ig-like_fold"/>
</dbReference>
<keyword evidence="5" id="KW-0677">Repeat</keyword>
<keyword evidence="3" id="KW-0964">Secreted</keyword>
<dbReference type="GO" id="GO:0042383">
    <property type="term" value="C:sarcolemma"/>
    <property type="evidence" value="ECO:0007669"/>
    <property type="project" value="UniProtKB-SubCell"/>
</dbReference>
<dbReference type="PRINTS" id="PR01488">
    <property type="entry name" value="RTXTOXINA"/>
</dbReference>
<dbReference type="InterPro" id="IPR050557">
    <property type="entry name" value="RTX_toxin/Mannuronan_C5-epim"/>
</dbReference>
<evidence type="ECO:0000256" key="4">
    <source>
        <dbReference type="ARBA" id="ARBA00022656"/>
    </source>
</evidence>
<keyword evidence="6" id="KW-0843">Virulence</keyword>
<feature type="compositionally biased region" description="Basic and acidic residues" evidence="8">
    <location>
        <begin position="972"/>
        <end position="987"/>
    </location>
</feature>
<dbReference type="PRINTS" id="PR00313">
    <property type="entry name" value="CABNDNGRPT"/>
</dbReference>
<dbReference type="SMART" id="SM00736">
    <property type="entry name" value="CADG"/>
    <property type="match status" value="1"/>
</dbReference>
<organism evidence="10 11">
    <name type="scientific">Cylicocyclus nassatus</name>
    <name type="common">Nematode worm</name>
    <dbReference type="NCBI Taxonomy" id="53992"/>
    <lineage>
        <taxon>Eukaryota</taxon>
        <taxon>Metazoa</taxon>
        <taxon>Ecdysozoa</taxon>
        <taxon>Nematoda</taxon>
        <taxon>Chromadorea</taxon>
        <taxon>Rhabditida</taxon>
        <taxon>Rhabditina</taxon>
        <taxon>Rhabditomorpha</taxon>
        <taxon>Strongyloidea</taxon>
        <taxon>Strongylidae</taxon>
        <taxon>Cylicocyclus</taxon>
    </lineage>
</organism>
<feature type="compositionally biased region" description="Acidic residues" evidence="8">
    <location>
        <begin position="773"/>
        <end position="788"/>
    </location>
</feature>
<dbReference type="PROSITE" id="PS00330">
    <property type="entry name" value="HEMOLYSIN_CALCIUM"/>
    <property type="match status" value="23"/>
</dbReference>